<organism evidence="5">
    <name type="scientific">Candidatus Berkiella aquae</name>
    <dbReference type="NCBI Taxonomy" id="295108"/>
    <lineage>
        <taxon>Bacteria</taxon>
        <taxon>Pseudomonadati</taxon>
        <taxon>Pseudomonadota</taxon>
        <taxon>Gammaproteobacteria</taxon>
        <taxon>Candidatus Berkiellales</taxon>
        <taxon>Candidatus Berkiellaceae</taxon>
        <taxon>Candidatus Berkiella</taxon>
    </lineage>
</organism>
<dbReference type="InterPro" id="IPR050641">
    <property type="entry name" value="RIFMO-like"/>
</dbReference>
<dbReference type="PATRIC" id="fig|1590043.3.peg.1367"/>
<feature type="domain" description="FAD-binding" evidence="4">
    <location>
        <begin position="9"/>
        <end position="348"/>
    </location>
</feature>
<comment type="caution">
    <text evidence="5">The sequence shown here is derived from an EMBL/GenBank/DDBJ whole genome shotgun (WGS) entry which is preliminary data.</text>
</comment>
<evidence type="ECO:0000256" key="1">
    <source>
        <dbReference type="ARBA" id="ARBA00001974"/>
    </source>
</evidence>
<dbReference type="InterPro" id="IPR036188">
    <property type="entry name" value="FAD/NAD-bd_sf"/>
</dbReference>
<dbReference type="SUPFAM" id="SSF51905">
    <property type="entry name" value="FAD/NAD(P)-binding domain"/>
    <property type="match status" value="1"/>
</dbReference>
<dbReference type="Gene3D" id="3.40.30.120">
    <property type="match status" value="1"/>
</dbReference>
<dbReference type="Pfam" id="PF01494">
    <property type="entry name" value="FAD_binding_3"/>
    <property type="match status" value="1"/>
</dbReference>
<dbReference type="EMBL" id="LKAJ01000004">
    <property type="protein sequence ID" value="KRG21590.1"/>
    <property type="molecule type" value="Genomic_DNA"/>
</dbReference>
<accession>A0A0Q9YLI8</accession>
<dbReference type="STRING" id="295108.HT99x_01343"/>
<evidence type="ECO:0000313" key="5">
    <source>
        <dbReference type="EMBL" id="KRG21590.1"/>
    </source>
</evidence>
<keyword evidence="5" id="KW-0503">Monooxygenase</keyword>
<sequence length="529" mass="59340">MGNLMQMQTPVLIVGAGPTGLTAALNLRQQGIDCLIIDKKSEPTKTSNALALQSRTLENLEKLGIVETLLSQGHQINGLKIHNENAQIGQIELNNLPTKYPFIIGLPQSDTEKVLLDKLNTHQVQVLRGTELIDFKQVDDKIEITCKNTEQQTIQISAKWLLGCDGSHSRIREKLQIPFLGQDLSKHFIMADIPRNDHYTLAYDYANGFLSPQGTMVIIPLKSFYRIIIDVSEIPDLNNEKNPSLEVFQQLSQKICPYPLGLDNMLWGSGFWIHEHVVTAYHRTNIFLLGDAAHEHSPMGGQGMNTGIQDAINLTWKLALVEKNLLKREVLPSYQEERLPVAKNVVSKTTIATHVITLKSRWLITIRNHIMKFLLHKKSILNKITQTVSELKINYMGSSYVGESDSWSAGIKPGDRVPSIFQAYLDPNQFTLLVFVDVTAKETAAQFIKEISNNHPDLLKIVVISSENLQVQATEEAHDQGEQLKTLMGIKQSGFYLARPDTYVAYRSQTLNHDAFKACCEKVGIKTPS</sequence>
<dbReference type="PANTHER" id="PTHR43004">
    <property type="entry name" value="TRK SYSTEM POTASSIUM UPTAKE PROTEIN"/>
    <property type="match status" value="1"/>
</dbReference>
<evidence type="ECO:0000259" key="4">
    <source>
        <dbReference type="Pfam" id="PF01494"/>
    </source>
</evidence>
<name>A0A0Q9YLI8_9GAMM</name>
<dbReference type="AlphaFoldDB" id="A0A0Q9YLI8"/>
<dbReference type="PRINTS" id="PR00420">
    <property type="entry name" value="RNGMNOXGNASE"/>
</dbReference>
<dbReference type="EC" id="1.14.13.50" evidence="5"/>
<dbReference type="InterPro" id="IPR002938">
    <property type="entry name" value="FAD-bd"/>
</dbReference>
<reference evidence="5" key="1">
    <citation type="submission" date="2015-09" db="EMBL/GenBank/DDBJ databases">
        <title>Draft Genome Sequences of Two Novel Amoeba-resistant Intranuclear Bacteria, Candidatus Berkiella cookevillensis and Candidatus Berkiella aquae.</title>
        <authorList>
            <person name="Mehari Y.T."/>
            <person name="Arivett B.A."/>
            <person name="Farone A.L."/>
            <person name="Gunderson J.H."/>
            <person name="Farone M.B."/>
        </authorList>
    </citation>
    <scope>NUCLEOTIDE SEQUENCE [LARGE SCALE GENOMIC DNA]</scope>
    <source>
        <strain evidence="5">HT99</strain>
    </source>
</reference>
<proteinExistence type="predicted"/>
<comment type="cofactor">
    <cofactor evidence="1">
        <name>FAD</name>
        <dbReference type="ChEBI" id="CHEBI:57692"/>
    </cofactor>
</comment>
<evidence type="ECO:0000256" key="2">
    <source>
        <dbReference type="ARBA" id="ARBA00022630"/>
    </source>
</evidence>
<evidence type="ECO:0000256" key="3">
    <source>
        <dbReference type="ARBA" id="ARBA00022827"/>
    </source>
</evidence>
<keyword evidence="5" id="KW-0560">Oxidoreductase</keyword>
<dbReference type="Gene3D" id="3.50.50.60">
    <property type="entry name" value="FAD/NAD(P)-binding domain"/>
    <property type="match status" value="1"/>
</dbReference>
<gene>
    <name evidence="5" type="primary">pcpB</name>
    <name evidence="5" type="ORF">HT99x_01343</name>
</gene>
<keyword evidence="2" id="KW-0285">Flavoprotein</keyword>
<keyword evidence="3" id="KW-0274">FAD</keyword>
<dbReference type="PANTHER" id="PTHR43004:SF19">
    <property type="entry name" value="BINDING MONOOXYGENASE, PUTATIVE (JCVI)-RELATED"/>
    <property type="match status" value="1"/>
</dbReference>
<dbReference type="GO" id="GO:0018677">
    <property type="term" value="F:pentachlorophenol monooxygenase activity"/>
    <property type="evidence" value="ECO:0007669"/>
    <property type="project" value="UniProtKB-EC"/>
</dbReference>
<dbReference type="GO" id="GO:0071949">
    <property type="term" value="F:FAD binding"/>
    <property type="evidence" value="ECO:0007669"/>
    <property type="project" value="InterPro"/>
</dbReference>
<dbReference type="Gene3D" id="3.30.70.2450">
    <property type="match status" value="1"/>
</dbReference>
<protein>
    <submittedName>
        <fullName evidence="5">Pentachlorophenol 4-monooxygenase</fullName>
        <ecNumber evidence="5">1.14.13.50</ecNumber>
    </submittedName>
</protein>